<gene>
    <name evidence="2" type="ORF">H2200_012526</name>
</gene>
<feature type="region of interest" description="Disordered" evidence="1">
    <location>
        <begin position="1"/>
        <end position="101"/>
    </location>
</feature>
<feature type="compositionally biased region" description="Polar residues" evidence="1">
    <location>
        <begin position="602"/>
        <end position="614"/>
    </location>
</feature>
<accession>A0AA39CCI9</accession>
<feature type="region of interest" description="Disordered" evidence="1">
    <location>
        <begin position="601"/>
        <end position="632"/>
    </location>
</feature>
<feature type="compositionally biased region" description="Low complexity" evidence="1">
    <location>
        <begin position="81"/>
        <end position="91"/>
    </location>
</feature>
<keyword evidence="3" id="KW-1185">Reference proteome</keyword>
<feature type="region of interest" description="Disordered" evidence="1">
    <location>
        <begin position="167"/>
        <end position="192"/>
    </location>
</feature>
<feature type="compositionally biased region" description="Acidic residues" evidence="1">
    <location>
        <begin position="620"/>
        <end position="632"/>
    </location>
</feature>
<dbReference type="Proteomes" id="UP001172673">
    <property type="component" value="Unassembled WGS sequence"/>
</dbReference>
<sequence length="632" mass="71641">MAPRRDNNRKDDKPQGTRPQDRDKSRNDRSRAASNAPQRDPDRSVGASPAAGGTTARDAYFRYFSRNPVPAPGGSNSNPSKVTKPAKTQTKPKPKPNDPHWKHFIEDFEAQWPIFLAHNKWNKRMATGEPIDDTNIGAITGANAGANDEVNLENAKEEIDPRMAIRHTGTPASSAPSSPQRGLEDRAADLEPTNSDPYATFFWNPMSSTTKPRRAAVAVYTGDAPTEDSSRAELAAAAELPVKREDVNYLDHMLRLMDVADIEKVKKAVAKLIKIFITELIKKHLEAKLGNPIGYHGEVAAAVRALDPCLSTLKDLEWTKLCQWDTNCTKIVDLSAETNRPAGSYEVENLKNQVEKFHSNLTASDNLKPSNIRDHVQRDRLPYDEKQALEDIQKLLIATEERYSEYQKSKKEHFPKLTDFLFKLRNHTKFGPMLSSTDGKFEKFVKLPAWFSEIDREIDFVLKQLRALSNWNLSRFMRMTDPVDESSFCSLAEERENAYYLAHVLHHTVWNAVLHAYFRSVLSRLRNAYMVTFVEFDSNSMKWWDEMRELHLIMLNAFGIDHGDELLTCFPDSEDLSNNRWGLLFEDDIILDLPNAADADMFTSTNQPQSTSSGPRVPEVQEEAGDEEMEDT</sequence>
<reference evidence="2" key="1">
    <citation type="submission" date="2022-10" db="EMBL/GenBank/DDBJ databases">
        <title>Culturing micro-colonial fungi from biological soil crusts in the Mojave desert and describing Neophaeococcomyces mojavensis, and introducing the new genera and species Taxawa tesnikishii.</title>
        <authorList>
            <person name="Kurbessoian T."/>
            <person name="Stajich J.E."/>
        </authorList>
    </citation>
    <scope>NUCLEOTIDE SEQUENCE</scope>
    <source>
        <strain evidence="2">TK_41</strain>
    </source>
</reference>
<evidence type="ECO:0000313" key="2">
    <source>
        <dbReference type="EMBL" id="KAJ9603231.1"/>
    </source>
</evidence>
<proteinExistence type="predicted"/>
<comment type="caution">
    <text evidence="2">The sequence shown here is derived from an EMBL/GenBank/DDBJ whole genome shotgun (WGS) entry which is preliminary data.</text>
</comment>
<feature type="compositionally biased region" description="Basic and acidic residues" evidence="1">
    <location>
        <begin position="1"/>
        <end position="31"/>
    </location>
</feature>
<dbReference type="AlphaFoldDB" id="A0AA39CCI9"/>
<name>A0AA39CCI9_9EURO</name>
<dbReference type="EMBL" id="JAPDRK010000023">
    <property type="protein sequence ID" value="KAJ9603231.1"/>
    <property type="molecule type" value="Genomic_DNA"/>
</dbReference>
<evidence type="ECO:0000313" key="3">
    <source>
        <dbReference type="Proteomes" id="UP001172673"/>
    </source>
</evidence>
<protein>
    <submittedName>
        <fullName evidence="2">Uncharacterized protein</fullName>
    </submittedName>
</protein>
<organism evidence="2 3">
    <name type="scientific">Cladophialophora chaetospira</name>
    <dbReference type="NCBI Taxonomy" id="386627"/>
    <lineage>
        <taxon>Eukaryota</taxon>
        <taxon>Fungi</taxon>
        <taxon>Dikarya</taxon>
        <taxon>Ascomycota</taxon>
        <taxon>Pezizomycotina</taxon>
        <taxon>Eurotiomycetes</taxon>
        <taxon>Chaetothyriomycetidae</taxon>
        <taxon>Chaetothyriales</taxon>
        <taxon>Herpotrichiellaceae</taxon>
        <taxon>Cladophialophora</taxon>
    </lineage>
</organism>
<evidence type="ECO:0000256" key="1">
    <source>
        <dbReference type="SAM" id="MobiDB-lite"/>
    </source>
</evidence>